<evidence type="ECO:0000313" key="10">
    <source>
        <dbReference type="Proteomes" id="UP001162162"/>
    </source>
</evidence>
<sequence length="136" mass="15165">MERCRDGQGIAINCFQCNTAEDRECDSVTVNDTDSKFYKNCTGDYEGKVPFCRKVSTRVLSVENSERVLRSCGWILSSEAKRDDDCKKGDTDFILRWSCMCFSDACNAAKTVHSSTTATVVAVAALTLLYNSLWKS</sequence>
<evidence type="ECO:0008006" key="11">
    <source>
        <dbReference type="Google" id="ProtNLM"/>
    </source>
</evidence>
<evidence type="ECO:0000256" key="2">
    <source>
        <dbReference type="ARBA" id="ARBA00022622"/>
    </source>
</evidence>
<keyword evidence="7" id="KW-0325">Glycoprotein</keyword>
<evidence type="ECO:0000256" key="8">
    <source>
        <dbReference type="ARBA" id="ARBA00023288"/>
    </source>
</evidence>
<evidence type="ECO:0000256" key="5">
    <source>
        <dbReference type="ARBA" id="ARBA00022989"/>
    </source>
</evidence>
<dbReference type="GO" id="GO:0098552">
    <property type="term" value="C:side of membrane"/>
    <property type="evidence" value="ECO:0007669"/>
    <property type="project" value="UniProtKB-KW"/>
</dbReference>
<dbReference type="GO" id="GO:0030431">
    <property type="term" value="P:sleep"/>
    <property type="evidence" value="ECO:0007669"/>
    <property type="project" value="InterPro"/>
</dbReference>
<evidence type="ECO:0000256" key="6">
    <source>
        <dbReference type="ARBA" id="ARBA00023136"/>
    </source>
</evidence>
<keyword evidence="10" id="KW-1185">Reference proteome</keyword>
<reference evidence="9" key="1">
    <citation type="journal article" date="2023" name="Insect Mol. Biol.">
        <title>Genome sequencing provides insights into the evolution of gene families encoding plant cell wall-degrading enzymes in longhorned beetles.</title>
        <authorList>
            <person name="Shin N.R."/>
            <person name="Okamura Y."/>
            <person name="Kirsch R."/>
            <person name="Pauchet Y."/>
        </authorList>
    </citation>
    <scope>NUCLEOTIDE SEQUENCE</scope>
    <source>
        <strain evidence="9">AMC_N1</strain>
    </source>
</reference>
<organism evidence="9 10">
    <name type="scientific">Aromia moschata</name>
    <dbReference type="NCBI Taxonomy" id="1265417"/>
    <lineage>
        <taxon>Eukaryota</taxon>
        <taxon>Metazoa</taxon>
        <taxon>Ecdysozoa</taxon>
        <taxon>Arthropoda</taxon>
        <taxon>Hexapoda</taxon>
        <taxon>Insecta</taxon>
        <taxon>Pterygota</taxon>
        <taxon>Neoptera</taxon>
        <taxon>Endopterygota</taxon>
        <taxon>Coleoptera</taxon>
        <taxon>Polyphaga</taxon>
        <taxon>Cucujiformia</taxon>
        <taxon>Chrysomeloidea</taxon>
        <taxon>Cerambycidae</taxon>
        <taxon>Cerambycinae</taxon>
        <taxon>Callichromatini</taxon>
        <taxon>Aromia</taxon>
    </lineage>
</organism>
<dbReference type="AlphaFoldDB" id="A0AAV8Y1B1"/>
<name>A0AAV8Y1B1_9CUCU</name>
<evidence type="ECO:0000313" key="9">
    <source>
        <dbReference type="EMBL" id="KAJ8944447.1"/>
    </source>
</evidence>
<dbReference type="GO" id="GO:0032222">
    <property type="term" value="P:regulation of synaptic transmission, cholinergic"/>
    <property type="evidence" value="ECO:0007669"/>
    <property type="project" value="InterPro"/>
</dbReference>
<dbReference type="EMBL" id="JAPWTK010000253">
    <property type="protein sequence ID" value="KAJ8944447.1"/>
    <property type="molecule type" value="Genomic_DNA"/>
</dbReference>
<proteinExistence type="predicted"/>
<keyword evidence="6" id="KW-0472">Membrane</keyword>
<evidence type="ECO:0000256" key="7">
    <source>
        <dbReference type="ARBA" id="ARBA00023180"/>
    </source>
</evidence>
<keyword evidence="8" id="KW-0449">Lipoprotein</keyword>
<keyword evidence="2" id="KW-0336">GPI-anchor</keyword>
<accession>A0AAV8Y1B1</accession>
<evidence type="ECO:0000256" key="4">
    <source>
        <dbReference type="ARBA" id="ARBA00022729"/>
    </source>
</evidence>
<protein>
    <recommendedName>
        <fullName evidence="11">Protein sleepless</fullName>
    </recommendedName>
</protein>
<gene>
    <name evidence="9" type="ORF">NQ318_002144</name>
</gene>
<dbReference type="InterPro" id="IPR050975">
    <property type="entry name" value="Sleep_regulator"/>
</dbReference>
<comment type="caution">
    <text evidence="9">The sequence shown here is derived from an EMBL/GenBank/DDBJ whole genome shotgun (WGS) entry which is preliminary data.</text>
</comment>
<dbReference type="InterPro" id="IPR031424">
    <property type="entry name" value="QVR-like"/>
</dbReference>
<dbReference type="PANTHER" id="PTHR33562">
    <property type="entry name" value="ATILLA, ISOFORM B-RELATED-RELATED"/>
    <property type="match status" value="1"/>
</dbReference>
<dbReference type="PANTHER" id="PTHR33562:SF23">
    <property type="entry name" value="PROTEIN QUIVER"/>
    <property type="match status" value="1"/>
</dbReference>
<dbReference type="Proteomes" id="UP001162162">
    <property type="component" value="Unassembled WGS sequence"/>
</dbReference>
<keyword evidence="5" id="KW-1133">Transmembrane helix</keyword>
<comment type="subcellular location">
    <subcellularLocation>
        <location evidence="1">Membrane</location>
        <topology evidence="1">Lipid-anchor</topology>
        <topology evidence="1">GPI-anchor</topology>
    </subcellularLocation>
</comment>
<evidence type="ECO:0000256" key="3">
    <source>
        <dbReference type="ARBA" id="ARBA00022692"/>
    </source>
</evidence>
<keyword evidence="3" id="KW-0812">Transmembrane</keyword>
<dbReference type="Pfam" id="PF17064">
    <property type="entry name" value="QVR"/>
    <property type="match status" value="1"/>
</dbReference>
<evidence type="ECO:0000256" key="1">
    <source>
        <dbReference type="ARBA" id="ARBA00004589"/>
    </source>
</evidence>
<keyword evidence="4" id="KW-0732">Signal</keyword>